<dbReference type="OrthoDB" id="189997at2759"/>
<dbReference type="PANTHER" id="PTHR34180">
    <property type="entry name" value="PEPTIDASE C45"/>
    <property type="match status" value="1"/>
</dbReference>
<organism evidence="3 4">
    <name type="scientific">Heterodermia speciosa</name>
    <dbReference type="NCBI Taxonomy" id="116794"/>
    <lineage>
        <taxon>Eukaryota</taxon>
        <taxon>Fungi</taxon>
        <taxon>Dikarya</taxon>
        <taxon>Ascomycota</taxon>
        <taxon>Pezizomycotina</taxon>
        <taxon>Lecanoromycetes</taxon>
        <taxon>OSLEUM clade</taxon>
        <taxon>Lecanoromycetidae</taxon>
        <taxon>Caliciales</taxon>
        <taxon>Physciaceae</taxon>
        <taxon>Heterodermia</taxon>
    </lineage>
</organism>
<accession>A0A8H3F0Z7</accession>
<keyword evidence="4" id="KW-1185">Reference proteome</keyword>
<dbReference type="NCBIfam" id="NF040521">
    <property type="entry name" value="C45_proenzyme"/>
    <property type="match status" value="1"/>
</dbReference>
<feature type="domain" description="Peptidase C45 hydrolase" evidence="2">
    <location>
        <begin position="155"/>
        <end position="319"/>
    </location>
</feature>
<dbReference type="AlphaFoldDB" id="A0A8H3F0Z7"/>
<dbReference type="Gene3D" id="3.60.60.10">
    <property type="entry name" value="Penicillin V Acylase, Chain A"/>
    <property type="match status" value="1"/>
</dbReference>
<dbReference type="Pfam" id="PF03417">
    <property type="entry name" value="AAT"/>
    <property type="match status" value="1"/>
</dbReference>
<dbReference type="InterPro" id="IPR005079">
    <property type="entry name" value="Peptidase_C45_hydrolase"/>
</dbReference>
<evidence type="ECO:0000313" key="3">
    <source>
        <dbReference type="EMBL" id="CAF9913967.1"/>
    </source>
</evidence>
<evidence type="ECO:0000259" key="2">
    <source>
        <dbReference type="Pfam" id="PF03417"/>
    </source>
</evidence>
<evidence type="ECO:0000256" key="1">
    <source>
        <dbReference type="SAM" id="MobiDB-lite"/>
    </source>
</evidence>
<sequence length="411" mass="44572">MKTVVCSGTPFEIGFQHGQQARTEIQGSIDFYTQLFHETSNLSWGEVLQVAEKALPLLRENLSQYFDEINVYRLPATLIHDTSSTTSFPPSSISSPQAIPANNPLGISSGSTLPFLSILALNIRTEITYGLSTDGCTALSFTPTPTNTATPPSPTTYLAQNWDWQRAQSPNLIHLRIHQPPKPSIALLTEAGIIGKIGLNSAGVGVCLNVITARGVDWRRVPVHLALRSCLDSRSREEAVGRVKGCGVASACHILVADERGGTGLECTYRDVVELGMGAEGAVVHTNHLVRLHEGVEDPLRWVDSRPRLERVGELLRDVGREGVGGVERGEGGEVERGEGGGVGRAEGGVERGIELILQDEQGWPTSICRQRTETSTVETLFSVVMDLGRKRGRARMGRPTEAGEEIWLEP</sequence>
<dbReference type="InterPro" id="IPR047801">
    <property type="entry name" value="Peptidase_C45"/>
</dbReference>
<dbReference type="EMBL" id="CAJPDS010000013">
    <property type="protein sequence ID" value="CAF9913967.1"/>
    <property type="molecule type" value="Genomic_DNA"/>
</dbReference>
<dbReference type="Proteomes" id="UP000664521">
    <property type="component" value="Unassembled WGS sequence"/>
</dbReference>
<dbReference type="InterPro" id="IPR047794">
    <property type="entry name" value="C45_proenzyme-like"/>
</dbReference>
<name>A0A8H3F0Z7_9LECA</name>
<proteinExistence type="predicted"/>
<reference evidence="3" key="1">
    <citation type="submission" date="2021-03" db="EMBL/GenBank/DDBJ databases">
        <authorList>
            <person name="Tagirdzhanova G."/>
        </authorList>
    </citation>
    <scope>NUCLEOTIDE SEQUENCE</scope>
</reference>
<evidence type="ECO:0000313" key="4">
    <source>
        <dbReference type="Proteomes" id="UP000664521"/>
    </source>
</evidence>
<feature type="region of interest" description="Disordered" evidence="1">
    <location>
        <begin position="326"/>
        <end position="347"/>
    </location>
</feature>
<feature type="compositionally biased region" description="Basic and acidic residues" evidence="1">
    <location>
        <begin position="328"/>
        <end position="339"/>
    </location>
</feature>
<protein>
    <recommendedName>
        <fullName evidence="2">Peptidase C45 hydrolase domain-containing protein</fullName>
    </recommendedName>
</protein>
<gene>
    <name evidence="3" type="ORF">HETSPECPRED_001708</name>
</gene>
<dbReference type="PANTHER" id="PTHR34180:SF1">
    <property type="entry name" value="BETA-ALANYL-DOPAMINE_CARCININE HYDROLASE"/>
    <property type="match status" value="1"/>
</dbReference>
<comment type="caution">
    <text evidence="3">The sequence shown here is derived from an EMBL/GenBank/DDBJ whole genome shotgun (WGS) entry which is preliminary data.</text>
</comment>
<dbReference type="Gene3D" id="1.10.10.2120">
    <property type="match status" value="1"/>
</dbReference>